<evidence type="ECO:0000313" key="2">
    <source>
        <dbReference type="Proteomes" id="UP001251085"/>
    </source>
</evidence>
<dbReference type="Proteomes" id="UP001251085">
    <property type="component" value="Unassembled WGS sequence"/>
</dbReference>
<protein>
    <submittedName>
        <fullName evidence="1">Uncharacterized protein</fullName>
    </submittedName>
</protein>
<comment type="caution">
    <text evidence="1">The sequence shown here is derived from an EMBL/GenBank/DDBJ whole genome shotgun (WGS) entry which is preliminary data.</text>
</comment>
<proteinExistence type="predicted"/>
<dbReference type="RefSeq" id="WP_311761834.1">
    <property type="nucleotide sequence ID" value="NZ_JAVRQI010000035.1"/>
</dbReference>
<accession>A0ABU3EKH8</accession>
<evidence type="ECO:0000313" key="1">
    <source>
        <dbReference type="EMBL" id="MDT1064754.1"/>
    </source>
</evidence>
<name>A0ABU3EKH8_9RHOB</name>
<sequence length="120" mass="13709">MPYLYTAHHDSARINKHYDLCEKSQDPYVICQVRGTKADVIFDIASLDQNQRAVLDVDVAEIAKDLGPLIARHTRLKDKDLVSAHDITIRDLPIEPAKALAEDLFNFYAARLRKTKRDFS</sequence>
<reference evidence="2" key="1">
    <citation type="submission" date="2023-07" db="EMBL/GenBank/DDBJ databases">
        <title>Characterization of two Paracoccaceae strains isolated from Phycosphere and proposal of Xinfangfangia lacusdiani sp. nov.</title>
        <authorList>
            <person name="Deng Y."/>
            <person name="Zhang Y.Q."/>
        </authorList>
    </citation>
    <scope>NUCLEOTIDE SEQUENCE [LARGE SCALE GENOMIC DNA]</scope>
    <source>
        <strain evidence="2">CPCC 101403</strain>
    </source>
</reference>
<organism evidence="1 2">
    <name type="scientific">Paracoccus broussonetiae</name>
    <dbReference type="NCBI Taxonomy" id="3075834"/>
    <lineage>
        <taxon>Bacteria</taxon>
        <taxon>Pseudomonadati</taxon>
        <taxon>Pseudomonadota</taxon>
        <taxon>Alphaproteobacteria</taxon>
        <taxon>Rhodobacterales</taxon>
        <taxon>Paracoccaceae</taxon>
        <taxon>Paracoccus</taxon>
    </lineage>
</organism>
<gene>
    <name evidence="1" type="ORF">RM190_23060</name>
</gene>
<keyword evidence="2" id="KW-1185">Reference proteome</keyword>
<dbReference type="EMBL" id="JAVRQI010000035">
    <property type="protein sequence ID" value="MDT1064754.1"/>
    <property type="molecule type" value="Genomic_DNA"/>
</dbReference>